<proteinExistence type="predicted"/>
<reference evidence="1" key="2">
    <citation type="journal article" date="2021" name="Microbiol. Resour. Announc.">
        <title>Complete Genome Sequence of Polycladomyces abyssicola JIR-001T, Isolated from Hemipelagic Sediment in Deep Seawater.</title>
        <authorList>
            <person name="Tsubouchi T."/>
            <person name="Kaneko Y."/>
        </authorList>
    </citation>
    <scope>NUCLEOTIDE SEQUENCE</scope>
    <source>
        <strain evidence="1">JIR-001</strain>
    </source>
</reference>
<gene>
    <name evidence="1" type="ORF">JIR001_23510</name>
</gene>
<accession>A0A8D5UI77</accession>
<evidence type="ECO:0000313" key="2">
    <source>
        <dbReference type="Proteomes" id="UP000677436"/>
    </source>
</evidence>
<dbReference type="RefSeq" id="WP_212772892.1">
    <property type="nucleotide sequence ID" value="NZ_AP024601.1"/>
</dbReference>
<reference evidence="1" key="1">
    <citation type="journal article" date="2013" name="Int. J. Syst. Evol. Microbiol.">
        <title>Polycladomyces abyssicola gen. nov., sp. nov., a thermophilic filamentous bacterium isolated from hemipelagic sediment.</title>
        <authorList>
            <person name="Tsubouchi T."/>
            <person name="Shimane Y."/>
            <person name="Mori K."/>
            <person name="Usui K."/>
            <person name="Hiraki T."/>
            <person name="Tame A."/>
            <person name="Uematsu K."/>
            <person name="Maruyama T."/>
            <person name="Hatada Y."/>
        </authorList>
    </citation>
    <scope>NUCLEOTIDE SEQUENCE</scope>
    <source>
        <strain evidence="1">JIR-001</strain>
    </source>
</reference>
<dbReference type="Proteomes" id="UP000677436">
    <property type="component" value="Chromosome"/>
</dbReference>
<dbReference type="KEGG" id="pabs:JIR001_23510"/>
<dbReference type="EMBL" id="AP024601">
    <property type="protein sequence ID" value="BCU82568.1"/>
    <property type="molecule type" value="Genomic_DNA"/>
</dbReference>
<sequence>MTAQSPRQHISKSASRLVNNKWLQSELDRFCESYRHQRSQGWLDWVAEQGQGEQGRQKIMQLLRQIQSAQSATAPTERCEDDSGTDQVEAKRIAYLLTKTRKHRPRKKKQGR</sequence>
<organism evidence="1 2">
    <name type="scientific">Polycladomyces abyssicola</name>
    <dbReference type="NCBI Taxonomy" id="1125966"/>
    <lineage>
        <taxon>Bacteria</taxon>
        <taxon>Bacillati</taxon>
        <taxon>Bacillota</taxon>
        <taxon>Bacilli</taxon>
        <taxon>Bacillales</taxon>
        <taxon>Thermoactinomycetaceae</taxon>
        <taxon>Polycladomyces</taxon>
    </lineage>
</organism>
<name>A0A8D5UI77_9BACL</name>
<evidence type="ECO:0000313" key="1">
    <source>
        <dbReference type="EMBL" id="BCU82568.1"/>
    </source>
</evidence>
<dbReference type="AlphaFoldDB" id="A0A8D5UI77"/>
<protein>
    <submittedName>
        <fullName evidence="1">Uncharacterized protein</fullName>
    </submittedName>
</protein>
<keyword evidence="2" id="KW-1185">Reference proteome</keyword>